<keyword evidence="3" id="KW-0479">Metal-binding</keyword>
<dbReference type="Pfam" id="PF04324">
    <property type="entry name" value="Fer2_BFD"/>
    <property type="match status" value="1"/>
</dbReference>
<evidence type="ECO:0000256" key="1">
    <source>
        <dbReference type="ARBA" id="ARBA00022448"/>
    </source>
</evidence>
<dbReference type="AlphaFoldDB" id="A0A316FPF4"/>
<gene>
    <name evidence="11" type="ORF">C8D97_107262</name>
</gene>
<evidence type="ECO:0000313" key="12">
    <source>
        <dbReference type="Proteomes" id="UP000245790"/>
    </source>
</evidence>
<dbReference type="InterPro" id="IPR041854">
    <property type="entry name" value="BFD-like_2Fe2S-bd_dom_sf"/>
</dbReference>
<comment type="cofactor">
    <cofactor evidence="7">
        <name>[2Fe-2S] cluster</name>
        <dbReference type="ChEBI" id="CHEBI:190135"/>
    </cofactor>
</comment>
<dbReference type="EMBL" id="QGGU01000007">
    <property type="protein sequence ID" value="PWK50095.1"/>
    <property type="molecule type" value="Genomic_DNA"/>
</dbReference>
<dbReference type="OrthoDB" id="9815350at2"/>
<evidence type="ECO:0000313" key="11">
    <source>
        <dbReference type="EMBL" id="PWK50095.1"/>
    </source>
</evidence>
<keyword evidence="1" id="KW-0813">Transport</keyword>
<evidence type="ECO:0000256" key="5">
    <source>
        <dbReference type="ARBA" id="ARBA00023004"/>
    </source>
</evidence>
<dbReference type="RefSeq" id="WP_109763869.1">
    <property type="nucleotide sequence ID" value="NZ_QGGU01000007.1"/>
</dbReference>
<protein>
    <recommendedName>
        <fullName evidence="8">Bacterioferritin-associated ferredoxin</fullName>
    </recommendedName>
</protein>
<dbReference type="InterPro" id="IPR007419">
    <property type="entry name" value="BFD-like_2Fe2S-bd_dom"/>
</dbReference>
<evidence type="ECO:0000256" key="9">
    <source>
        <dbReference type="ARBA" id="ARBA00046332"/>
    </source>
</evidence>
<reference evidence="11 12" key="1">
    <citation type="submission" date="2018-05" db="EMBL/GenBank/DDBJ databases">
        <title>Genomic Encyclopedia of Type Strains, Phase IV (KMG-IV): sequencing the most valuable type-strain genomes for metagenomic binning, comparative biology and taxonomic classification.</title>
        <authorList>
            <person name="Goeker M."/>
        </authorList>
    </citation>
    <scope>NUCLEOTIDE SEQUENCE [LARGE SCALE GENOMIC DNA]</scope>
    <source>
        <strain evidence="11 12">DSM 25350</strain>
    </source>
</reference>
<comment type="similarity">
    <text evidence="9">Belongs to the Bfd family.</text>
</comment>
<dbReference type="Proteomes" id="UP000245790">
    <property type="component" value="Unassembled WGS sequence"/>
</dbReference>
<evidence type="ECO:0000256" key="2">
    <source>
        <dbReference type="ARBA" id="ARBA00022714"/>
    </source>
</evidence>
<dbReference type="Gene3D" id="1.10.10.1100">
    <property type="entry name" value="BFD-like [2Fe-2S]-binding domain"/>
    <property type="match status" value="1"/>
</dbReference>
<dbReference type="GO" id="GO:0046872">
    <property type="term" value="F:metal ion binding"/>
    <property type="evidence" value="ECO:0007669"/>
    <property type="project" value="UniProtKB-KW"/>
</dbReference>
<evidence type="ECO:0000256" key="7">
    <source>
        <dbReference type="ARBA" id="ARBA00034078"/>
    </source>
</evidence>
<dbReference type="PANTHER" id="PTHR37424">
    <property type="entry name" value="BACTERIOFERRITIN-ASSOCIATED FERREDOXIN"/>
    <property type="match status" value="1"/>
</dbReference>
<evidence type="ECO:0000256" key="3">
    <source>
        <dbReference type="ARBA" id="ARBA00022723"/>
    </source>
</evidence>
<keyword evidence="2" id="KW-0001">2Fe-2S</keyword>
<keyword evidence="12" id="KW-1185">Reference proteome</keyword>
<sequence length="64" mass="6885">MYVCLCRGITDSQIKQAISEGKVNCMRSLSSEFGIAGECGKCGKHAKELLKQSVTPPIAFHNVA</sequence>
<evidence type="ECO:0000256" key="4">
    <source>
        <dbReference type="ARBA" id="ARBA00022982"/>
    </source>
</evidence>
<comment type="caution">
    <text evidence="11">The sequence shown here is derived from an EMBL/GenBank/DDBJ whole genome shotgun (WGS) entry which is preliminary data.</text>
</comment>
<dbReference type="InterPro" id="IPR052371">
    <property type="entry name" value="BFD-associated_ferredoxin"/>
</dbReference>
<name>A0A316FPF4_9GAMM</name>
<evidence type="ECO:0000259" key="10">
    <source>
        <dbReference type="Pfam" id="PF04324"/>
    </source>
</evidence>
<accession>A0A316FPF4</accession>
<evidence type="ECO:0000256" key="8">
    <source>
        <dbReference type="ARBA" id="ARBA00039386"/>
    </source>
</evidence>
<dbReference type="GO" id="GO:0051537">
    <property type="term" value="F:2 iron, 2 sulfur cluster binding"/>
    <property type="evidence" value="ECO:0007669"/>
    <property type="project" value="UniProtKB-KW"/>
</dbReference>
<keyword evidence="6" id="KW-0411">Iron-sulfur</keyword>
<organism evidence="11 12">
    <name type="scientific">Pleionea mediterranea</name>
    <dbReference type="NCBI Taxonomy" id="523701"/>
    <lineage>
        <taxon>Bacteria</taxon>
        <taxon>Pseudomonadati</taxon>
        <taxon>Pseudomonadota</taxon>
        <taxon>Gammaproteobacteria</taxon>
        <taxon>Oceanospirillales</taxon>
        <taxon>Pleioneaceae</taxon>
        <taxon>Pleionea</taxon>
    </lineage>
</organism>
<dbReference type="PANTHER" id="PTHR37424:SF1">
    <property type="entry name" value="BACTERIOFERRITIN-ASSOCIATED FERREDOXIN"/>
    <property type="match status" value="1"/>
</dbReference>
<keyword evidence="5" id="KW-0408">Iron</keyword>
<feature type="domain" description="BFD-like [2Fe-2S]-binding" evidence="10">
    <location>
        <begin position="2"/>
        <end position="51"/>
    </location>
</feature>
<keyword evidence="4" id="KW-0249">Electron transport</keyword>
<evidence type="ECO:0000256" key="6">
    <source>
        <dbReference type="ARBA" id="ARBA00023014"/>
    </source>
</evidence>
<proteinExistence type="inferred from homology"/>